<feature type="region of interest" description="Disordered" evidence="1">
    <location>
        <begin position="453"/>
        <end position="535"/>
    </location>
</feature>
<feature type="compositionally biased region" description="Acidic residues" evidence="1">
    <location>
        <begin position="19"/>
        <end position="39"/>
    </location>
</feature>
<keyword evidence="3" id="KW-1185">Reference proteome</keyword>
<dbReference type="eggNOG" id="KOG2997">
    <property type="taxonomic scope" value="Eukaryota"/>
</dbReference>
<reference evidence="3" key="1">
    <citation type="journal article" date="2012" name="PLoS Pathog.">
        <title>Comparative genomics of the apicomplexan parasites Toxoplasma gondii and Neospora caninum: Coccidia differing in host range and transmission strategy.</title>
        <authorList>
            <person name="Reid A.J."/>
            <person name="Vermont S.J."/>
            <person name="Cotton J.A."/>
            <person name="Harris D."/>
            <person name="Hill-Cawthorne G.A."/>
            <person name="Konen-Waisman S."/>
            <person name="Latham S.M."/>
            <person name="Mourier T."/>
            <person name="Norton R."/>
            <person name="Quail M.A."/>
            <person name="Sanders M."/>
            <person name="Shanmugam D."/>
            <person name="Sohal A."/>
            <person name="Wasmuth J.D."/>
            <person name="Brunk B."/>
            <person name="Grigg M.E."/>
            <person name="Howard J.C."/>
            <person name="Parkinson J."/>
            <person name="Roos D.S."/>
            <person name="Trees A.J."/>
            <person name="Berriman M."/>
            <person name="Pain A."/>
            <person name="Wastling J.M."/>
        </authorList>
    </citation>
    <scope>NUCLEOTIDE SEQUENCE [LARGE SCALE GENOMIC DNA]</scope>
    <source>
        <strain evidence="3">Liverpool</strain>
    </source>
</reference>
<name>F0VEB0_NEOCL</name>
<feature type="compositionally biased region" description="Basic and acidic residues" evidence="1">
    <location>
        <begin position="40"/>
        <end position="114"/>
    </location>
</feature>
<dbReference type="InParanoid" id="F0VEB0"/>
<organism evidence="2 3">
    <name type="scientific">Neospora caninum (strain Liverpool)</name>
    <dbReference type="NCBI Taxonomy" id="572307"/>
    <lineage>
        <taxon>Eukaryota</taxon>
        <taxon>Sar</taxon>
        <taxon>Alveolata</taxon>
        <taxon>Apicomplexa</taxon>
        <taxon>Conoidasida</taxon>
        <taxon>Coccidia</taxon>
        <taxon>Eucoccidiorida</taxon>
        <taxon>Eimeriorina</taxon>
        <taxon>Sarcocystidae</taxon>
        <taxon>Neospora</taxon>
    </lineage>
</organism>
<evidence type="ECO:0000313" key="3">
    <source>
        <dbReference type="Proteomes" id="UP000007494"/>
    </source>
</evidence>
<proteinExistence type="predicted"/>
<sequence>MYRQALRLDPSLDERSMYIEDESEDEYDAEESGDGETLDGEGREAAPRSHARERNEEGGFLVDGREGMHRGQKEDARAQREKNEKREETDKREERGAREEPEAEETGEREKHEGGVCAGPVGGRTADKVETEKGAPVSFGKRGSEASEARLAAGSPALSASREHAAGSGRRQPDRCQRGKKAESPSDPRTSDGRGVERGADPERRGCDRQDVQFLRDGASSRSSSLSTSEDDLSAARRRNEQDAGEDVPWALDSGACSLCSLPPELLDVLPLYLDAFALTRMYLQRPRIRMDGIYISRCVYMRRVRDVGNLMEEGEQERRQRLRLQQQLKREQELTSASLQLLGTMLHQSPVVAVSYHRYLRFLPLATGNKVLVLRSEADKHIAVQALKNAEQRNGGNCHVVFSTLSSQSSAPSQTGQWTWQRLVPFIAVGDYAFDPHTRRVEVCYDEPRTHGANSDFLPTARELRGGGRDPAGRRTSPPRAARVSTGEHFSSSSFPPGLSSVASDSSGVRASLGGDQSRGSAPRESGPEGDWKRRRPYTHRAVFEICGGTAARSNCRLKWISFAVGSALGLHEDDESNDVAHLNIDSEHFRPFLLNRVKAFESHF</sequence>
<dbReference type="Proteomes" id="UP000007494">
    <property type="component" value="Chromosome VI"/>
</dbReference>
<evidence type="ECO:0000313" key="2">
    <source>
        <dbReference type="EMBL" id="CBZ52054.1"/>
    </source>
</evidence>
<feature type="compositionally biased region" description="Low complexity" evidence="1">
    <location>
        <begin position="491"/>
        <end position="505"/>
    </location>
</feature>
<gene>
    <name evidence="2" type="ORF">NCLIV_018440</name>
</gene>
<dbReference type="OrthoDB" id="2117972at2759"/>
<feature type="compositionally biased region" description="Basic and acidic residues" evidence="1">
    <location>
        <begin position="463"/>
        <end position="474"/>
    </location>
</feature>
<feature type="compositionally biased region" description="Basic and acidic residues" evidence="1">
    <location>
        <begin position="161"/>
        <end position="211"/>
    </location>
</feature>
<accession>F0VEB0</accession>
<feature type="region of interest" description="Disordered" evidence="1">
    <location>
        <begin position="1"/>
        <end position="247"/>
    </location>
</feature>
<dbReference type="VEuPathDB" id="ToxoDB:NCLIV_018440"/>
<feature type="compositionally biased region" description="Low complexity" evidence="1">
    <location>
        <begin position="215"/>
        <end position="228"/>
    </location>
</feature>
<dbReference type="RefSeq" id="XP_003882086.1">
    <property type="nucleotide sequence ID" value="XM_003882037.1"/>
</dbReference>
<dbReference type="AlphaFoldDB" id="F0VEB0"/>
<protein>
    <submittedName>
        <fullName evidence="2">Uncharacterized protein</fullName>
    </submittedName>
</protein>
<dbReference type="GeneID" id="13444841"/>
<evidence type="ECO:0000256" key="1">
    <source>
        <dbReference type="SAM" id="MobiDB-lite"/>
    </source>
</evidence>
<dbReference type="EMBL" id="FR823387">
    <property type="protein sequence ID" value="CBZ52054.1"/>
    <property type="molecule type" value="Genomic_DNA"/>
</dbReference>